<evidence type="ECO:0000256" key="4">
    <source>
        <dbReference type="ARBA" id="ARBA00023002"/>
    </source>
</evidence>
<feature type="binding site" evidence="6">
    <location>
        <position position="93"/>
    </location>
    <ligand>
        <name>FMN</name>
        <dbReference type="ChEBI" id="CHEBI:58210"/>
    </ligand>
</feature>
<dbReference type="PANTHER" id="PTHR10851">
    <property type="entry name" value="PYRIDOXINE-5-PHOSPHATE OXIDASE"/>
    <property type="match status" value="1"/>
</dbReference>
<dbReference type="SUPFAM" id="SSF50475">
    <property type="entry name" value="FMN-binding split barrel"/>
    <property type="match status" value="1"/>
</dbReference>
<feature type="binding site" evidence="6">
    <location>
        <position position="183"/>
    </location>
    <ligand>
        <name>FMN</name>
        <dbReference type="ChEBI" id="CHEBI:58210"/>
    </ligand>
</feature>
<keyword evidence="4" id="KW-0560">Oxidoreductase</keyword>
<dbReference type="EMBL" id="CP016908">
    <property type="protein sequence ID" value="APR99962.1"/>
    <property type="molecule type" value="Genomic_DNA"/>
</dbReference>
<dbReference type="PANTHER" id="PTHR10851:SF0">
    <property type="entry name" value="PYRIDOXINE-5'-PHOSPHATE OXIDASE"/>
    <property type="match status" value="1"/>
</dbReference>
<name>A0A1L6MWP3_9BACT</name>
<keyword evidence="2" id="KW-0285">Flavoprotein</keyword>
<dbReference type="InterPro" id="IPR019576">
    <property type="entry name" value="Pyridoxamine_oxidase_dimer_C"/>
</dbReference>
<protein>
    <recommendedName>
        <fullName evidence="5">Pyridoxamine 5'-phosphate oxidase</fullName>
        <ecNumber evidence="5">1.4.3.5</ecNumber>
    </recommendedName>
</protein>
<dbReference type="GO" id="GO:0008615">
    <property type="term" value="P:pyridoxine biosynthetic process"/>
    <property type="evidence" value="ECO:0007669"/>
    <property type="project" value="UniProtKB-UniRule"/>
</dbReference>
<reference evidence="9 10" key="1">
    <citation type="submission" date="2016-08" db="EMBL/GenBank/DDBJ databases">
        <title>Identification and validation of antigenic proteins from Pajaroellobacter abortibovis using de-novo genome sequence assembly and reverse vaccinology.</title>
        <authorList>
            <person name="Welly B.T."/>
            <person name="Miller M.R."/>
            <person name="Stott J.L."/>
            <person name="Blanchard M.T."/>
            <person name="Islas-Trejo A.D."/>
            <person name="O'Rourke S.M."/>
            <person name="Young A.E."/>
            <person name="Medrano J.F."/>
            <person name="Van Eenennaam A.L."/>
        </authorList>
    </citation>
    <scope>NUCLEOTIDE SEQUENCE [LARGE SCALE GENOMIC DNA]</scope>
    <source>
        <strain evidence="9 10">BTF92-0548A/99-0131</strain>
    </source>
</reference>
<dbReference type="UniPathway" id="UPA01068">
    <property type="reaction ID" value="UER00304"/>
</dbReference>
<sequence>MEISEMFDEPHDPFFRFRESFARALVSPPFDPIAMTLATADPSGHPSARIVFLKGMDERGFLFYTNRLSRKGKDLSLNPHAALCIYWPHLKEQIRIEGDVELTSDEESDTYFASRPRQSQLSAWASQQSEPLPSHKALMERMERFEKQFQHHTIPRPPHWGGYRLIPLQIEFWEEEVHRLHSRILYSRTSPLDTEWSIERLNP</sequence>
<dbReference type="EC" id="1.4.3.5" evidence="5"/>
<dbReference type="AlphaFoldDB" id="A0A1L6MWP3"/>
<comment type="cofactor">
    <cofactor evidence="6">
        <name>FMN</name>
        <dbReference type="ChEBI" id="CHEBI:58210"/>
    </cofactor>
    <text evidence="6">Binds 1 FMN per subunit.</text>
</comment>
<evidence type="ECO:0000313" key="9">
    <source>
        <dbReference type="EMBL" id="APR99962.1"/>
    </source>
</evidence>
<dbReference type="Pfam" id="PF01243">
    <property type="entry name" value="PNPOx_N"/>
    <property type="match status" value="1"/>
</dbReference>
<evidence type="ECO:0000313" key="10">
    <source>
        <dbReference type="Proteomes" id="UP000185544"/>
    </source>
</evidence>
<dbReference type="PROSITE" id="PS01064">
    <property type="entry name" value="PYRIDOX_OXIDASE"/>
    <property type="match status" value="1"/>
</dbReference>
<feature type="domain" description="Pyridoxamine 5'-phosphate oxidase N-terminal" evidence="7">
    <location>
        <begin position="32"/>
        <end position="144"/>
    </location>
</feature>
<proteinExistence type="inferred from homology"/>
<evidence type="ECO:0000256" key="3">
    <source>
        <dbReference type="ARBA" id="ARBA00022643"/>
    </source>
</evidence>
<dbReference type="GO" id="GO:0010181">
    <property type="term" value="F:FMN binding"/>
    <property type="evidence" value="ECO:0007669"/>
    <property type="project" value="UniProtKB-UniRule"/>
</dbReference>
<dbReference type="NCBIfam" id="TIGR00558">
    <property type="entry name" value="pdxH"/>
    <property type="match status" value="1"/>
</dbReference>
<gene>
    <name evidence="9" type="ORF">BCY86_04145</name>
</gene>
<dbReference type="InterPro" id="IPR019740">
    <property type="entry name" value="Pyridox_Oxase_CS"/>
</dbReference>
<dbReference type="HAMAP" id="MF_01629">
    <property type="entry name" value="PdxH"/>
    <property type="match status" value="1"/>
</dbReference>
<feature type="domain" description="Pyridoxine 5'-phosphate oxidase dimerisation C-terminal" evidence="8">
    <location>
        <begin position="160"/>
        <end position="203"/>
    </location>
</feature>
<evidence type="ECO:0000256" key="6">
    <source>
        <dbReference type="PIRSR" id="PIRSR000190-2"/>
    </source>
</evidence>
<dbReference type="NCBIfam" id="NF004231">
    <property type="entry name" value="PRK05679.1"/>
    <property type="match status" value="1"/>
</dbReference>
<feature type="binding site" evidence="6">
    <location>
        <position position="173"/>
    </location>
    <ligand>
        <name>FMN</name>
        <dbReference type="ChEBI" id="CHEBI:58210"/>
    </ligand>
</feature>
<feature type="binding site" evidence="6">
    <location>
        <position position="70"/>
    </location>
    <ligand>
        <name>FMN</name>
        <dbReference type="ChEBI" id="CHEBI:58210"/>
    </ligand>
</feature>
<dbReference type="Pfam" id="PF10590">
    <property type="entry name" value="PNP_phzG_C"/>
    <property type="match status" value="1"/>
</dbReference>
<evidence type="ECO:0000259" key="8">
    <source>
        <dbReference type="Pfam" id="PF10590"/>
    </source>
</evidence>
<dbReference type="Gene3D" id="2.30.110.10">
    <property type="entry name" value="Electron Transport, Fmn-binding Protein, Chain A"/>
    <property type="match status" value="1"/>
</dbReference>
<evidence type="ECO:0000256" key="1">
    <source>
        <dbReference type="ARBA" id="ARBA00007301"/>
    </source>
</evidence>
<comment type="similarity">
    <text evidence="1">Belongs to the pyridoxamine 5'-phosphate oxidase family.</text>
</comment>
<evidence type="ECO:0000256" key="2">
    <source>
        <dbReference type="ARBA" id="ARBA00022630"/>
    </source>
</evidence>
<evidence type="ECO:0000259" key="7">
    <source>
        <dbReference type="Pfam" id="PF01243"/>
    </source>
</evidence>
<feature type="binding site" evidence="6">
    <location>
        <begin position="128"/>
        <end position="129"/>
    </location>
    <ligand>
        <name>FMN</name>
        <dbReference type="ChEBI" id="CHEBI:58210"/>
    </ligand>
</feature>
<dbReference type="Proteomes" id="UP000185544">
    <property type="component" value="Chromosome"/>
</dbReference>
<dbReference type="GO" id="GO:0004733">
    <property type="term" value="F:pyridoxamine phosphate oxidase activity"/>
    <property type="evidence" value="ECO:0007669"/>
    <property type="project" value="UniProtKB-UniRule"/>
</dbReference>
<dbReference type="InterPro" id="IPR011576">
    <property type="entry name" value="Pyridox_Oxase_N"/>
</dbReference>
<dbReference type="STRING" id="1882918.BCY86_04145"/>
<keyword evidence="3 6" id="KW-0288">FMN</keyword>
<feature type="binding site" evidence="6">
    <location>
        <position position="71"/>
    </location>
    <ligand>
        <name>FMN</name>
        <dbReference type="ChEBI" id="CHEBI:58210"/>
    </ligand>
</feature>
<dbReference type="InterPro" id="IPR000659">
    <property type="entry name" value="Pyridox_Oxase"/>
</dbReference>
<feature type="binding site" evidence="6">
    <location>
        <begin position="49"/>
        <end position="54"/>
    </location>
    <ligand>
        <name>FMN</name>
        <dbReference type="ChEBI" id="CHEBI:58210"/>
    </ligand>
</feature>
<accession>A0A1L6MWP3</accession>
<feature type="binding site" evidence="6">
    <location>
        <begin position="64"/>
        <end position="65"/>
    </location>
    <ligand>
        <name>FMN</name>
        <dbReference type="ChEBI" id="CHEBI:58210"/>
    </ligand>
</feature>
<evidence type="ECO:0000256" key="5">
    <source>
        <dbReference type="NCBIfam" id="TIGR00558"/>
    </source>
</evidence>
<dbReference type="KEGG" id="pabo:BCY86_04145"/>
<organism evidence="9 10">
    <name type="scientific">Pajaroellobacter abortibovis</name>
    <dbReference type="NCBI Taxonomy" id="1882918"/>
    <lineage>
        <taxon>Bacteria</taxon>
        <taxon>Pseudomonadati</taxon>
        <taxon>Myxococcota</taxon>
        <taxon>Polyangia</taxon>
        <taxon>Polyangiales</taxon>
        <taxon>Polyangiaceae</taxon>
    </lineage>
</organism>
<keyword evidence="10" id="KW-1185">Reference proteome</keyword>
<dbReference type="PIRSF" id="PIRSF000190">
    <property type="entry name" value="Pyd_amn-ph_oxd"/>
    <property type="match status" value="1"/>
</dbReference>
<dbReference type="InterPro" id="IPR012349">
    <property type="entry name" value="Split_barrel_FMN-bd"/>
</dbReference>